<evidence type="ECO:0000313" key="5">
    <source>
        <dbReference type="Proteomes" id="UP000809440"/>
    </source>
</evidence>
<keyword evidence="1" id="KW-1133">Transmembrane helix</keyword>
<evidence type="ECO:0000313" key="3">
    <source>
        <dbReference type="EMBL" id="MBM2418990.1"/>
    </source>
</evidence>
<gene>
    <name evidence="2" type="ORF">JQX41_18530</name>
    <name evidence="3" type="ORF">JQX48_18550</name>
</gene>
<feature type="transmembrane region" description="Helical" evidence="1">
    <location>
        <begin position="7"/>
        <end position="28"/>
    </location>
</feature>
<accession>A0A9Q2PD78</accession>
<sequence length="54" mass="5776">MSGAMKATLLAIAIVLIGMAGSFIWFVATWDKEAEQPIGFGPAFETNITEDSRA</sequence>
<dbReference type="RefSeq" id="WP_171046039.1">
    <property type="nucleotide sequence ID" value="NZ_JAFBWU010000014.1"/>
</dbReference>
<organism evidence="2 4">
    <name type="scientific">Marivita cryptomonadis</name>
    <dbReference type="NCBI Taxonomy" id="505252"/>
    <lineage>
        <taxon>Bacteria</taxon>
        <taxon>Pseudomonadati</taxon>
        <taxon>Pseudomonadota</taxon>
        <taxon>Alphaproteobacteria</taxon>
        <taxon>Rhodobacterales</taxon>
        <taxon>Roseobacteraceae</taxon>
        <taxon>Marivita</taxon>
    </lineage>
</organism>
<dbReference type="EMBL" id="JAFBXE010000014">
    <property type="protein sequence ID" value="MBM2414319.1"/>
    <property type="molecule type" value="Genomic_DNA"/>
</dbReference>
<dbReference type="Proteomes" id="UP000809440">
    <property type="component" value="Unassembled WGS sequence"/>
</dbReference>
<dbReference type="AlphaFoldDB" id="A0A9Q2PD78"/>
<keyword evidence="1" id="KW-0812">Transmembrane</keyword>
<evidence type="ECO:0000256" key="1">
    <source>
        <dbReference type="SAM" id="Phobius"/>
    </source>
</evidence>
<evidence type="ECO:0000313" key="2">
    <source>
        <dbReference type="EMBL" id="MBM2414319.1"/>
    </source>
</evidence>
<name>A0A9Q2PD78_9RHOB</name>
<keyword evidence="5" id="KW-1185">Reference proteome</keyword>
<protein>
    <submittedName>
        <fullName evidence="2">Uncharacterized protein</fullName>
    </submittedName>
</protein>
<proteinExistence type="predicted"/>
<reference evidence="2 5" key="1">
    <citation type="submission" date="2021-01" db="EMBL/GenBank/DDBJ databases">
        <title>Diatom-associated Roseobacters Show Island Model of Population Structure.</title>
        <authorList>
            <person name="Qu L."/>
            <person name="Feng X."/>
            <person name="Chen Y."/>
            <person name="Li L."/>
            <person name="Wang X."/>
            <person name="Hu Z."/>
            <person name="Wang H."/>
            <person name="Luo H."/>
        </authorList>
    </citation>
    <scope>NUCLEOTIDE SEQUENCE</scope>
    <source>
        <strain evidence="3 5">CC28-63</strain>
        <strain evidence="2">CC28-69</strain>
    </source>
</reference>
<dbReference type="EMBL" id="JAFBXF010000014">
    <property type="protein sequence ID" value="MBM2418990.1"/>
    <property type="molecule type" value="Genomic_DNA"/>
</dbReference>
<keyword evidence="1" id="KW-0472">Membrane</keyword>
<comment type="caution">
    <text evidence="2">The sequence shown here is derived from an EMBL/GenBank/DDBJ whole genome shotgun (WGS) entry which is preliminary data.</text>
</comment>
<dbReference type="Proteomes" id="UP000755667">
    <property type="component" value="Unassembled WGS sequence"/>
</dbReference>
<evidence type="ECO:0000313" key="4">
    <source>
        <dbReference type="Proteomes" id="UP000755667"/>
    </source>
</evidence>